<keyword evidence="3" id="KW-1185">Reference proteome</keyword>
<dbReference type="InterPro" id="IPR036056">
    <property type="entry name" value="Fibrinogen-like_C"/>
</dbReference>
<dbReference type="InterPro" id="IPR002181">
    <property type="entry name" value="Fibrinogen_a/b/g_C_dom"/>
</dbReference>
<accession>A0ABY7G6S7</accession>
<dbReference type="NCBIfam" id="NF040941">
    <property type="entry name" value="GGGWT_bact"/>
    <property type="match status" value="1"/>
</dbReference>
<dbReference type="SUPFAM" id="SSF56496">
    <property type="entry name" value="Fibrinogen C-terminal domain-like"/>
    <property type="match status" value="1"/>
</dbReference>
<gene>
    <name evidence="2" type="ORF">MAR_003678</name>
</gene>
<reference evidence="2" key="1">
    <citation type="submission" date="2022-11" db="EMBL/GenBank/DDBJ databases">
        <title>Centuries of genome instability and evolution in soft-shell clam transmissible cancer (bioRxiv).</title>
        <authorList>
            <person name="Hart S.F.M."/>
            <person name="Yonemitsu M.A."/>
            <person name="Giersch R.M."/>
            <person name="Beal B.F."/>
            <person name="Arriagada G."/>
            <person name="Davis B.W."/>
            <person name="Ostrander E.A."/>
            <person name="Goff S.P."/>
            <person name="Metzger M.J."/>
        </authorList>
    </citation>
    <scope>NUCLEOTIDE SEQUENCE</scope>
    <source>
        <strain evidence="2">MELC-2E11</strain>
        <tissue evidence="2">Siphon/mantle</tissue>
    </source>
</reference>
<feature type="non-terminal residue" evidence="2">
    <location>
        <position position="104"/>
    </location>
</feature>
<name>A0ABY7G6S7_MYAAR</name>
<proteinExistence type="predicted"/>
<dbReference type="Gene3D" id="3.90.215.10">
    <property type="entry name" value="Gamma Fibrinogen, chain A, domain 1"/>
    <property type="match status" value="1"/>
</dbReference>
<evidence type="ECO:0000259" key="1">
    <source>
        <dbReference type="PROSITE" id="PS51406"/>
    </source>
</evidence>
<dbReference type="SMART" id="SM00186">
    <property type="entry name" value="FBG"/>
    <property type="match status" value="1"/>
</dbReference>
<dbReference type="EMBL" id="CP111027">
    <property type="protein sequence ID" value="WAR30110.1"/>
    <property type="molecule type" value="Genomic_DNA"/>
</dbReference>
<dbReference type="Proteomes" id="UP001164746">
    <property type="component" value="Chromosome 16"/>
</dbReference>
<dbReference type="Pfam" id="PF00147">
    <property type="entry name" value="Fibrinogen_C"/>
    <property type="match status" value="1"/>
</dbReference>
<protein>
    <submittedName>
        <fullName evidence="2">ANGP2-like protein</fullName>
    </submittedName>
</protein>
<feature type="domain" description="Fibrinogen C-terminal" evidence="1">
    <location>
        <begin position="1"/>
        <end position="75"/>
    </location>
</feature>
<dbReference type="PROSITE" id="PS51406">
    <property type="entry name" value="FIBRINOGEN_C_2"/>
    <property type="match status" value="1"/>
</dbReference>
<evidence type="ECO:0000313" key="2">
    <source>
        <dbReference type="EMBL" id="WAR30110.1"/>
    </source>
</evidence>
<sequence length="104" mass="11742">DCSDVLELGLSHGSGVYKVTPWNTLREVEVYCDMDTEGGGWTVFQRRWNGSVAFNKSFAEYEQGFGSLEGEFWMGILSDSGLAFYQNFVPLNRDSALCVTFKIY</sequence>
<dbReference type="InterPro" id="IPR050373">
    <property type="entry name" value="Fibrinogen_C-term_domain"/>
</dbReference>
<organism evidence="2 3">
    <name type="scientific">Mya arenaria</name>
    <name type="common">Soft-shell clam</name>
    <dbReference type="NCBI Taxonomy" id="6604"/>
    <lineage>
        <taxon>Eukaryota</taxon>
        <taxon>Metazoa</taxon>
        <taxon>Spiralia</taxon>
        <taxon>Lophotrochozoa</taxon>
        <taxon>Mollusca</taxon>
        <taxon>Bivalvia</taxon>
        <taxon>Autobranchia</taxon>
        <taxon>Heteroconchia</taxon>
        <taxon>Euheterodonta</taxon>
        <taxon>Imparidentia</taxon>
        <taxon>Neoheterodontei</taxon>
        <taxon>Myida</taxon>
        <taxon>Myoidea</taxon>
        <taxon>Myidae</taxon>
        <taxon>Mya</taxon>
    </lineage>
</organism>
<dbReference type="InterPro" id="IPR014716">
    <property type="entry name" value="Fibrinogen_a/b/g_C_1"/>
</dbReference>
<evidence type="ECO:0000313" key="3">
    <source>
        <dbReference type="Proteomes" id="UP001164746"/>
    </source>
</evidence>
<dbReference type="PANTHER" id="PTHR19143">
    <property type="entry name" value="FIBRINOGEN/TENASCIN/ANGIOPOEITIN"/>
    <property type="match status" value="1"/>
</dbReference>